<reference evidence="2 3" key="1">
    <citation type="submission" date="2019-04" db="EMBL/GenBank/DDBJ databases">
        <title>Altererythrobacter aquimixticola sp. nov., isolated from sediment of junction between the ocean and a freshwater spring.</title>
        <authorList>
            <person name="Yoon J.-H."/>
        </authorList>
    </citation>
    <scope>NUCLEOTIDE SEQUENCE [LARGE SCALE GENOMIC DNA]</scope>
    <source>
        <strain evidence="2 3">SSKS-13</strain>
    </source>
</reference>
<comment type="caution">
    <text evidence="2">The sequence shown here is derived from an EMBL/GenBank/DDBJ whole genome shotgun (WGS) entry which is preliminary data.</text>
</comment>
<evidence type="ECO:0000313" key="2">
    <source>
        <dbReference type="EMBL" id="TIX49240.1"/>
    </source>
</evidence>
<sequence length="268" mass="29179">MKRILFAIAAPVALATAPAPALAQDSAGDAEMQQLSAMFSQMFTAEPLTAEQEARLPLATELVVQVMPEGFYGRMMEDMLGGILDPLMSMMPETMPAGEIAAYLGQPVDVVEAMDEGERQAIAAMIDPQYGARLDAGMDYMMGELVKQLVAFEPYMRDGLSRAYAARFTQPQLEDIAAFFATETGSLYATESMMVFTDPQVMSASMQAMPMMLEDMPRIMGEMEQMMSAAGQARGFGDLSQQERERIANALSISVAELRKGMEQASAK</sequence>
<name>A0A4T3F3L2_9SPHN</name>
<evidence type="ECO:0000313" key="3">
    <source>
        <dbReference type="Proteomes" id="UP000309389"/>
    </source>
</evidence>
<dbReference type="OrthoDB" id="7409988at2"/>
<organism evidence="2 3">
    <name type="scientific">Alteraurantiacibacter aquimixticola</name>
    <dbReference type="NCBI Taxonomy" id="2489173"/>
    <lineage>
        <taxon>Bacteria</taxon>
        <taxon>Pseudomonadati</taxon>
        <taxon>Pseudomonadota</taxon>
        <taxon>Alphaproteobacteria</taxon>
        <taxon>Sphingomonadales</taxon>
        <taxon>Erythrobacteraceae</taxon>
        <taxon>Alteraurantiacibacter</taxon>
    </lineage>
</organism>
<keyword evidence="1" id="KW-0732">Signal</keyword>
<proteinExistence type="predicted"/>
<evidence type="ECO:0000256" key="1">
    <source>
        <dbReference type="SAM" id="SignalP"/>
    </source>
</evidence>
<dbReference type="AlphaFoldDB" id="A0A4T3F3L2"/>
<accession>A0A4T3F3L2</accession>
<feature type="signal peptide" evidence="1">
    <location>
        <begin position="1"/>
        <end position="23"/>
    </location>
</feature>
<dbReference type="Proteomes" id="UP000309389">
    <property type="component" value="Unassembled WGS sequence"/>
</dbReference>
<dbReference type="RefSeq" id="WP_136694815.1">
    <property type="nucleotide sequence ID" value="NZ_SSHH01000004.1"/>
</dbReference>
<gene>
    <name evidence="2" type="ORF">E5222_16170</name>
</gene>
<dbReference type="EMBL" id="SSHH01000004">
    <property type="protein sequence ID" value="TIX49240.1"/>
    <property type="molecule type" value="Genomic_DNA"/>
</dbReference>
<protein>
    <submittedName>
        <fullName evidence="2">DUF2059 domain-containing protein</fullName>
    </submittedName>
</protein>
<feature type="chain" id="PRO_5020313749" evidence="1">
    <location>
        <begin position="24"/>
        <end position="268"/>
    </location>
</feature>
<keyword evidence="3" id="KW-1185">Reference proteome</keyword>